<evidence type="ECO:0000313" key="2">
    <source>
        <dbReference type="EMBL" id="SEQ86582.1"/>
    </source>
</evidence>
<dbReference type="STRING" id="1855383.SAMN05216548_108138"/>
<sequence>MDLDELRKQVAPPPRRSWLRIRLRNYFLTGIIVAAPIGITFYLTWAFVHWVDVRVKPLIPRAYNPDNYLPFSVPGVGVIVAVLMLTLLGFLTANLVGRSVVFYGEFLLDRTPLVRNVYRALKQLFQTVLSESGRSFQKAGLIEYPRRGVWRLVFVSTETDGEIAHRLPKDEDFITVFVPNTPNLTTGMVHFVRRSELTILDMTIEEAAKLTISAGLVTPEWQGPTSSARPHETHGIVAAEEIKEQA</sequence>
<dbReference type="PANTHER" id="PTHR31876">
    <property type="entry name" value="COV-LIKE PROTEIN 1"/>
    <property type="match status" value="1"/>
</dbReference>
<feature type="transmembrane region" description="Helical" evidence="1">
    <location>
        <begin position="25"/>
        <end position="48"/>
    </location>
</feature>
<dbReference type="Proteomes" id="UP000199647">
    <property type="component" value="Unassembled WGS sequence"/>
</dbReference>
<protein>
    <submittedName>
        <fullName evidence="2">Uncharacterized membrane protein</fullName>
    </submittedName>
</protein>
<dbReference type="AlphaFoldDB" id="A0A1H9JI91"/>
<dbReference type="OrthoDB" id="9780267at2"/>
<dbReference type="PANTHER" id="PTHR31876:SF26">
    <property type="entry name" value="PROTEIN LIKE COV 2"/>
    <property type="match status" value="1"/>
</dbReference>
<organism evidence="2 3">
    <name type="scientific">Faunimonas pinastri</name>
    <dbReference type="NCBI Taxonomy" id="1855383"/>
    <lineage>
        <taxon>Bacteria</taxon>
        <taxon>Pseudomonadati</taxon>
        <taxon>Pseudomonadota</taxon>
        <taxon>Alphaproteobacteria</taxon>
        <taxon>Hyphomicrobiales</taxon>
        <taxon>Afifellaceae</taxon>
        <taxon>Faunimonas</taxon>
    </lineage>
</organism>
<dbReference type="EMBL" id="FOFG01000008">
    <property type="protein sequence ID" value="SEQ86582.1"/>
    <property type="molecule type" value="Genomic_DNA"/>
</dbReference>
<keyword evidence="1" id="KW-0812">Transmembrane</keyword>
<evidence type="ECO:0000256" key="1">
    <source>
        <dbReference type="SAM" id="Phobius"/>
    </source>
</evidence>
<keyword evidence="1" id="KW-1133">Transmembrane helix</keyword>
<dbReference type="InterPro" id="IPR007462">
    <property type="entry name" value="COV1-like"/>
</dbReference>
<reference evidence="2 3" key="1">
    <citation type="submission" date="2016-10" db="EMBL/GenBank/DDBJ databases">
        <authorList>
            <person name="de Groot N.N."/>
        </authorList>
    </citation>
    <scope>NUCLEOTIDE SEQUENCE [LARGE SCALE GENOMIC DNA]</scope>
    <source>
        <strain evidence="2 3">A52C2</strain>
    </source>
</reference>
<name>A0A1H9JI91_9HYPH</name>
<proteinExistence type="predicted"/>
<dbReference type="RefSeq" id="WP_092496901.1">
    <property type="nucleotide sequence ID" value="NZ_FOFG01000008.1"/>
</dbReference>
<dbReference type="Pfam" id="PF04367">
    <property type="entry name" value="DUF502"/>
    <property type="match status" value="1"/>
</dbReference>
<gene>
    <name evidence="2" type="ORF">SAMN05216548_108138</name>
</gene>
<evidence type="ECO:0000313" key="3">
    <source>
        <dbReference type="Proteomes" id="UP000199647"/>
    </source>
</evidence>
<keyword evidence="3" id="KW-1185">Reference proteome</keyword>
<accession>A0A1H9JI91</accession>
<keyword evidence="1" id="KW-0472">Membrane</keyword>
<feature type="transmembrane region" description="Helical" evidence="1">
    <location>
        <begin position="68"/>
        <end position="91"/>
    </location>
</feature>